<protein>
    <submittedName>
        <fullName evidence="1">Uncharacterized protein</fullName>
    </submittedName>
</protein>
<dbReference type="EMBL" id="JAUDFV010000138">
    <property type="protein sequence ID" value="KAL2725538.1"/>
    <property type="molecule type" value="Genomic_DNA"/>
</dbReference>
<sequence>MNYRNRHRRMGHRIRFNSADLRNIFPSVISFIRAMDRKNTRSTDPLVFLSSARAVLGIC</sequence>
<keyword evidence="2" id="KW-1185">Reference proteome</keyword>
<dbReference type="Proteomes" id="UP001607302">
    <property type="component" value="Unassembled WGS sequence"/>
</dbReference>
<name>A0ABD2AY37_VESSQ</name>
<comment type="caution">
    <text evidence="1">The sequence shown here is derived from an EMBL/GenBank/DDBJ whole genome shotgun (WGS) entry which is preliminary data.</text>
</comment>
<evidence type="ECO:0000313" key="2">
    <source>
        <dbReference type="Proteomes" id="UP001607302"/>
    </source>
</evidence>
<proteinExistence type="predicted"/>
<dbReference type="AlphaFoldDB" id="A0ABD2AY37"/>
<organism evidence="1 2">
    <name type="scientific">Vespula squamosa</name>
    <name type="common">Southern yellow jacket</name>
    <name type="synonym">Wasp</name>
    <dbReference type="NCBI Taxonomy" id="30214"/>
    <lineage>
        <taxon>Eukaryota</taxon>
        <taxon>Metazoa</taxon>
        <taxon>Ecdysozoa</taxon>
        <taxon>Arthropoda</taxon>
        <taxon>Hexapoda</taxon>
        <taxon>Insecta</taxon>
        <taxon>Pterygota</taxon>
        <taxon>Neoptera</taxon>
        <taxon>Endopterygota</taxon>
        <taxon>Hymenoptera</taxon>
        <taxon>Apocrita</taxon>
        <taxon>Aculeata</taxon>
        <taxon>Vespoidea</taxon>
        <taxon>Vespidae</taxon>
        <taxon>Vespinae</taxon>
        <taxon>Vespula</taxon>
    </lineage>
</organism>
<evidence type="ECO:0000313" key="1">
    <source>
        <dbReference type="EMBL" id="KAL2725538.1"/>
    </source>
</evidence>
<gene>
    <name evidence="1" type="ORF">V1478_008211</name>
</gene>
<reference evidence="1 2" key="1">
    <citation type="journal article" date="2024" name="Ann. Entomol. Soc. Am.">
        <title>Genomic analyses of the southern and eastern yellowjacket wasps (Hymenoptera: Vespidae) reveal evolutionary signatures of social life.</title>
        <authorList>
            <person name="Catto M.A."/>
            <person name="Caine P.B."/>
            <person name="Orr S.E."/>
            <person name="Hunt B.G."/>
            <person name="Goodisman M.A.D."/>
        </authorList>
    </citation>
    <scope>NUCLEOTIDE SEQUENCE [LARGE SCALE GENOMIC DNA]</scope>
    <source>
        <strain evidence="1">233</strain>
        <tissue evidence="1">Head and thorax</tissue>
    </source>
</reference>
<accession>A0ABD2AY37</accession>